<dbReference type="InterPro" id="IPR006150">
    <property type="entry name" value="Cys_repeat_1"/>
</dbReference>
<organism evidence="2 3">
    <name type="scientific">Caenorhabditis remanei</name>
    <name type="common">Caenorhabditis vulgaris</name>
    <dbReference type="NCBI Taxonomy" id="31234"/>
    <lineage>
        <taxon>Eukaryota</taxon>
        <taxon>Metazoa</taxon>
        <taxon>Ecdysozoa</taxon>
        <taxon>Nematoda</taxon>
        <taxon>Chromadorea</taxon>
        <taxon>Rhabditida</taxon>
        <taxon>Rhabditina</taxon>
        <taxon>Rhabditomorpha</taxon>
        <taxon>Rhabditoidea</taxon>
        <taxon>Rhabditidae</taxon>
        <taxon>Peloderinae</taxon>
        <taxon>Caenorhabditis</taxon>
    </lineage>
</organism>
<dbReference type="EMBL" id="WUAV01000005">
    <property type="protein sequence ID" value="KAF1755435.1"/>
    <property type="molecule type" value="Genomic_DNA"/>
</dbReference>
<accession>A0A6A5GLM9</accession>
<evidence type="ECO:0000313" key="3">
    <source>
        <dbReference type="Proteomes" id="UP000483820"/>
    </source>
</evidence>
<feature type="chain" id="PRO_5025668162" description="WAP domain-containing protein" evidence="1">
    <location>
        <begin position="20"/>
        <end position="243"/>
    </location>
</feature>
<dbReference type="GeneID" id="9816239"/>
<dbReference type="CTD" id="9816239"/>
<dbReference type="SMART" id="SM00289">
    <property type="entry name" value="WR1"/>
    <property type="match status" value="2"/>
</dbReference>
<gene>
    <name evidence="2" type="ORF">GCK72_022004</name>
</gene>
<dbReference type="KEGG" id="crq:GCK72_022004"/>
<dbReference type="RefSeq" id="XP_003105295.2">
    <property type="nucleotide sequence ID" value="XM_003105247.2"/>
</dbReference>
<evidence type="ECO:0008006" key="4">
    <source>
        <dbReference type="Google" id="ProtNLM"/>
    </source>
</evidence>
<reference evidence="2 3" key="1">
    <citation type="submission" date="2019-12" db="EMBL/GenBank/DDBJ databases">
        <title>Chromosome-level assembly of the Caenorhabditis remanei genome.</title>
        <authorList>
            <person name="Teterina A.A."/>
            <person name="Willis J.H."/>
            <person name="Phillips P.C."/>
        </authorList>
    </citation>
    <scope>NUCLEOTIDE SEQUENCE [LARGE SCALE GENOMIC DNA]</scope>
    <source>
        <strain evidence="2 3">PX506</strain>
        <tissue evidence="2">Whole organism</tissue>
    </source>
</reference>
<comment type="caution">
    <text evidence="2">The sequence shown here is derived from an EMBL/GenBank/DDBJ whole genome shotgun (WGS) entry which is preliminary data.</text>
</comment>
<protein>
    <recommendedName>
        <fullName evidence="4">WAP domain-containing protein</fullName>
    </recommendedName>
</protein>
<feature type="signal peptide" evidence="1">
    <location>
        <begin position="1"/>
        <end position="19"/>
    </location>
</feature>
<proteinExistence type="predicted"/>
<sequence length="243" mass="26415">MKFRFLLFLLLILARCCLADWNNWNWGPPQQPQLPNNNLAIGYPTAYGLYAGRGYGNNNGYNGGGPPNAGTGFGSAVRCLNGGAHIGQCRLDQDSICIALGGTCSHGACCTTPFVSMLGVNGLTTEAPEVIDGETTKKKKPKRKLVIATTTVIPDGDEGDEDDDAMKSNELEEWNTLVERARTTTTTEPPIIEEMVTVSPYIEENEDRKCSSGLRSVGPCSEDSDCPTLHQCEKEQCCYLLLR</sequence>
<keyword evidence="1" id="KW-0732">Signal</keyword>
<name>A0A6A5GLM9_CAERE</name>
<dbReference type="Proteomes" id="UP000483820">
    <property type="component" value="Chromosome V"/>
</dbReference>
<evidence type="ECO:0000256" key="1">
    <source>
        <dbReference type="SAM" id="SignalP"/>
    </source>
</evidence>
<evidence type="ECO:0000313" key="2">
    <source>
        <dbReference type="EMBL" id="KAF1755435.1"/>
    </source>
</evidence>
<dbReference type="AlphaFoldDB" id="A0A6A5GLM9"/>